<feature type="compositionally biased region" description="Basic and acidic residues" evidence="6">
    <location>
        <begin position="385"/>
        <end position="396"/>
    </location>
</feature>
<keyword evidence="4" id="KW-0804">Transcription</keyword>
<dbReference type="GO" id="GO:0003677">
    <property type="term" value="F:DNA binding"/>
    <property type="evidence" value="ECO:0007669"/>
    <property type="project" value="UniProtKB-KW"/>
</dbReference>
<name>A0A147BA18_9ACAR</name>
<dbReference type="AlphaFoldDB" id="A0A147BA18"/>
<dbReference type="PANTHER" id="PTHR10985">
    <property type="entry name" value="BASIC HELIX-LOOP-HELIX TRANSCRIPTION FACTOR, HES-RELATED"/>
    <property type="match status" value="1"/>
</dbReference>
<evidence type="ECO:0000256" key="1">
    <source>
        <dbReference type="ARBA" id="ARBA00004123"/>
    </source>
</evidence>
<dbReference type="Pfam" id="PF00010">
    <property type="entry name" value="HLH"/>
    <property type="match status" value="1"/>
</dbReference>
<evidence type="ECO:0000256" key="6">
    <source>
        <dbReference type="SAM" id="MobiDB-lite"/>
    </source>
</evidence>
<evidence type="ECO:0000259" key="7">
    <source>
        <dbReference type="PROSITE" id="PS50888"/>
    </source>
</evidence>
<dbReference type="PROSITE" id="PS51054">
    <property type="entry name" value="ORANGE"/>
    <property type="match status" value="1"/>
</dbReference>
<protein>
    <submittedName>
        <fullName evidence="9">Hairy enhancer of split related with yrpw motif protein 2</fullName>
    </submittedName>
</protein>
<dbReference type="InterPro" id="IPR011598">
    <property type="entry name" value="bHLH_dom"/>
</dbReference>
<dbReference type="CDD" id="cd11440">
    <property type="entry name" value="bHLH-O_Cwo_like"/>
    <property type="match status" value="1"/>
</dbReference>
<feature type="non-terminal residue" evidence="9">
    <location>
        <position position="1"/>
    </location>
</feature>
<dbReference type="Gene3D" id="6.10.250.980">
    <property type="match status" value="1"/>
</dbReference>
<dbReference type="InterPro" id="IPR050370">
    <property type="entry name" value="HES_HEY"/>
</dbReference>
<feature type="region of interest" description="Disordered" evidence="6">
    <location>
        <begin position="169"/>
        <end position="305"/>
    </location>
</feature>
<dbReference type="SMART" id="SM00511">
    <property type="entry name" value="ORANGE"/>
    <property type="match status" value="1"/>
</dbReference>
<dbReference type="Pfam" id="PF07527">
    <property type="entry name" value="Hairy_orange"/>
    <property type="match status" value="1"/>
</dbReference>
<feature type="region of interest" description="Disordered" evidence="6">
    <location>
        <begin position="376"/>
        <end position="396"/>
    </location>
</feature>
<keyword evidence="5" id="KW-0539">Nucleus</keyword>
<feature type="compositionally biased region" description="Pro residues" evidence="6">
    <location>
        <begin position="192"/>
        <end position="202"/>
    </location>
</feature>
<accession>A0A147BA18</accession>
<dbReference type="FunFam" id="4.10.280.10:FF:000079">
    <property type="entry name" value="CLUMA_CG001539, isoform A"/>
    <property type="match status" value="1"/>
</dbReference>
<feature type="compositionally biased region" description="Low complexity" evidence="6">
    <location>
        <begin position="291"/>
        <end position="302"/>
    </location>
</feature>
<feature type="compositionally biased region" description="Basic and acidic residues" evidence="6">
    <location>
        <begin position="241"/>
        <end position="255"/>
    </location>
</feature>
<evidence type="ECO:0000256" key="2">
    <source>
        <dbReference type="ARBA" id="ARBA00023015"/>
    </source>
</evidence>
<evidence type="ECO:0000259" key="8">
    <source>
        <dbReference type="PROSITE" id="PS51054"/>
    </source>
</evidence>
<dbReference type="SUPFAM" id="SSF158457">
    <property type="entry name" value="Orange domain-like"/>
    <property type="match status" value="1"/>
</dbReference>
<feature type="domain" description="Orange" evidence="8">
    <location>
        <begin position="126"/>
        <end position="162"/>
    </location>
</feature>
<evidence type="ECO:0000256" key="5">
    <source>
        <dbReference type="ARBA" id="ARBA00023242"/>
    </source>
</evidence>
<dbReference type="GO" id="GO:0005634">
    <property type="term" value="C:nucleus"/>
    <property type="evidence" value="ECO:0007669"/>
    <property type="project" value="UniProtKB-SubCell"/>
</dbReference>
<keyword evidence="3" id="KW-0238">DNA-binding</keyword>
<comment type="subcellular location">
    <subcellularLocation>
        <location evidence="1">Nucleus</location>
    </subcellularLocation>
</comment>
<evidence type="ECO:0000256" key="3">
    <source>
        <dbReference type="ARBA" id="ARBA00023125"/>
    </source>
</evidence>
<reference evidence="9" key="1">
    <citation type="submission" date="2016-03" db="EMBL/GenBank/DDBJ databases">
        <title>Gut transcriptome analysis on engorged females of Ornithodoros mimon (Acari: Argasidae) and phylogenetic inferences of soft ticks.</title>
        <authorList>
            <person name="Landulfo G.A."/>
            <person name="Giovanni D."/>
            <person name="Carvalho E."/>
            <person name="Junqueira-de-Azevedo I."/>
            <person name="Patane J."/>
            <person name="Mendoca R."/>
            <person name="Barros-Battesti D."/>
        </authorList>
    </citation>
    <scope>NUCLEOTIDE SEQUENCE</scope>
    <source>
        <strain evidence="9">Females</strain>
        <tissue evidence="9">Gut</tissue>
    </source>
</reference>
<dbReference type="InterPro" id="IPR036638">
    <property type="entry name" value="HLH_DNA-bd_sf"/>
</dbReference>
<organism evidence="9">
    <name type="scientific">Alectorobius mimon</name>
    <dbReference type="NCBI Taxonomy" id="360319"/>
    <lineage>
        <taxon>Eukaryota</taxon>
        <taxon>Metazoa</taxon>
        <taxon>Ecdysozoa</taxon>
        <taxon>Arthropoda</taxon>
        <taxon>Chelicerata</taxon>
        <taxon>Arachnida</taxon>
        <taxon>Acari</taxon>
        <taxon>Parasitiformes</taxon>
        <taxon>Ixodida</taxon>
        <taxon>Ixodoidea</taxon>
        <taxon>Argasidae</taxon>
        <taxon>Ornithodorinae</taxon>
        <taxon>Alectorobius</taxon>
    </lineage>
</organism>
<dbReference type="EMBL" id="GEIB01000149">
    <property type="protein sequence ID" value="JAR87630.1"/>
    <property type="molecule type" value="Transcribed_RNA"/>
</dbReference>
<feature type="domain" description="BHLH" evidence="7">
    <location>
        <begin position="46"/>
        <end position="101"/>
    </location>
</feature>
<evidence type="ECO:0000256" key="4">
    <source>
        <dbReference type="ARBA" id="ARBA00023163"/>
    </source>
</evidence>
<dbReference type="GO" id="GO:0046983">
    <property type="term" value="F:protein dimerization activity"/>
    <property type="evidence" value="ECO:0007669"/>
    <property type="project" value="InterPro"/>
</dbReference>
<feature type="compositionally biased region" description="Pro residues" evidence="6">
    <location>
        <begin position="209"/>
        <end position="222"/>
    </location>
</feature>
<dbReference type="PROSITE" id="PS50888">
    <property type="entry name" value="BHLH"/>
    <property type="match status" value="1"/>
</dbReference>
<sequence length="396" mass="43516">GMDAWEEALQQRLKMERTLNFSTLGAGVAGGDPDEELGFGRKKPARDPMSHRIIEKRRRDRMNNCLADLNRLLPTAYLKKGRGRIEKTEIIEMAIKHLKHLQAHACRDPGTCEVAQRIETDHQLQFRLGFQECMSEAARFLVETEGLYNGRDDVCLRLVAHLQKHFDKLAGSPTCPSDEQSMGPPEETTPPVKAPKPDPCSGPPVLLGPSPPSPVGSPPSSPPTSVEESSYKFKNTIKHRFQADQRQGAEAERRRSYSQGPIMRAPSPTRDTVSAPPPDNGTEGSWDPEWSRSSRGSSPSASEADHVGLAGVPAFALHPRGAYYIPLALEPALVAPLWSSLPEGPPALHPVSISVNFGVCRRRVASAGGPSWPQMHPWPPSHHQHPLDHRTHNGRA</sequence>
<proteinExistence type="predicted"/>
<dbReference type="GO" id="GO:0006355">
    <property type="term" value="P:regulation of DNA-templated transcription"/>
    <property type="evidence" value="ECO:0007669"/>
    <property type="project" value="InterPro"/>
</dbReference>
<dbReference type="SMART" id="SM00353">
    <property type="entry name" value="HLH"/>
    <property type="match status" value="1"/>
</dbReference>
<evidence type="ECO:0000313" key="9">
    <source>
        <dbReference type="EMBL" id="JAR87630.1"/>
    </source>
</evidence>
<keyword evidence="2" id="KW-0805">Transcription regulation</keyword>
<dbReference type="Gene3D" id="4.10.280.10">
    <property type="entry name" value="Helix-loop-helix DNA-binding domain"/>
    <property type="match status" value="1"/>
</dbReference>
<dbReference type="InterPro" id="IPR003650">
    <property type="entry name" value="Orange_dom"/>
</dbReference>
<dbReference type="SUPFAM" id="SSF47459">
    <property type="entry name" value="HLH, helix-loop-helix DNA-binding domain"/>
    <property type="match status" value="1"/>
</dbReference>